<evidence type="ECO:0000313" key="1">
    <source>
        <dbReference type="EMBL" id="ABD42751.1"/>
    </source>
</evidence>
<dbReference type="eggNOG" id="arCOG13245">
    <property type="taxonomic scope" value="Archaea"/>
</dbReference>
<reference evidence="2" key="1">
    <citation type="journal article" date="2016" name="Stand. Genomic Sci.">
        <title>Complete genome sequence of Methanospirillum hungatei type strain JF1.</title>
        <authorList>
            <person name="Gunsalus R.P."/>
            <person name="Cook L.E."/>
            <person name="Crable B."/>
            <person name="Rohlin L."/>
            <person name="McDonald E."/>
            <person name="Mouttaki H."/>
            <person name="Sieber J.R."/>
            <person name="Poweleit N."/>
            <person name="Zhou H."/>
            <person name="Lapidus A.L."/>
            <person name="Daligault H.E."/>
            <person name="Land M."/>
            <person name="Gilna P."/>
            <person name="Ivanova N."/>
            <person name="Kyrpides N."/>
            <person name="Culley D.E."/>
            <person name="McInerney M.J."/>
        </authorList>
    </citation>
    <scope>NUCLEOTIDE SEQUENCE [LARGE SCALE GENOMIC DNA]</scope>
    <source>
        <strain evidence="2">ATCC 27890 / DSM 864 / NBRC 100397 / JF-1</strain>
    </source>
</reference>
<dbReference type="EnsemblBacteria" id="ABD42751">
    <property type="protein sequence ID" value="ABD42751"/>
    <property type="gene ID" value="Mhun_3064"/>
</dbReference>
<dbReference type="AlphaFoldDB" id="Q2FSJ0"/>
<dbReference type="RefSeq" id="WP_011450002.1">
    <property type="nucleotide sequence ID" value="NC_007796.1"/>
</dbReference>
<name>Q2FSJ0_METHJ</name>
<dbReference type="GeneID" id="3922760"/>
<organism evidence="1 2">
    <name type="scientific">Methanospirillum hungatei JF-1 (strain ATCC 27890 / DSM 864 / NBRC 100397 / JF-1)</name>
    <dbReference type="NCBI Taxonomy" id="323259"/>
    <lineage>
        <taxon>Archaea</taxon>
        <taxon>Methanobacteriati</taxon>
        <taxon>Methanobacteriota</taxon>
        <taxon>Stenosarchaea group</taxon>
        <taxon>Methanomicrobia</taxon>
        <taxon>Methanomicrobiales</taxon>
        <taxon>Methanospirillaceae</taxon>
        <taxon>Methanospirillum</taxon>
    </lineage>
</organism>
<dbReference type="EMBL" id="CP000254">
    <property type="protein sequence ID" value="ABD42751.1"/>
    <property type="molecule type" value="Genomic_DNA"/>
</dbReference>
<protein>
    <submittedName>
        <fullName evidence="1">Uncharacterized protein</fullName>
    </submittedName>
</protein>
<gene>
    <name evidence="1" type="ordered locus">Mhun_3064</name>
</gene>
<accession>Q2FSJ0</accession>
<evidence type="ECO:0000313" key="2">
    <source>
        <dbReference type="Proteomes" id="UP000001941"/>
    </source>
</evidence>
<dbReference type="HOGENOM" id="CLU_1529233_0_0_2"/>
<proteinExistence type="predicted"/>
<sequence>MSINLRILKSVIILIILGLIVSFVQGALVSGREPTGGLNKLTIDNSQGELDALVVLTQPNWPNPICSIYLPKGESHTFEKMKPGLYDIYYILGKGWISTKKAFAQEIEVGKIDQPIELVSEGHNTVESYKIVWDYVPYNDNEYITDFNTVTVTLYPVPKGNIELVLIEREDFPKY</sequence>
<keyword evidence="2" id="KW-1185">Reference proteome</keyword>
<dbReference type="Proteomes" id="UP000001941">
    <property type="component" value="Chromosome"/>
</dbReference>
<dbReference type="InParanoid" id="Q2FSJ0"/>
<dbReference type="KEGG" id="mhu:Mhun_3064"/>